<dbReference type="NCBIfam" id="TIGR01988">
    <property type="entry name" value="Ubi-OHases"/>
    <property type="match status" value="1"/>
</dbReference>
<dbReference type="GO" id="GO:0016712">
    <property type="term" value="F:oxidoreductase activity, acting on paired donors, with incorporation or reduction of molecular oxygen, reduced flavin or flavoprotein as one donor, and incorporation of one atom of oxygen"/>
    <property type="evidence" value="ECO:0007669"/>
    <property type="project" value="UniProtKB-UniRule"/>
</dbReference>
<dbReference type="PANTHER" id="PTHR43876:SF7">
    <property type="entry name" value="UBIQUINONE BIOSYNTHESIS MONOOXYGENASE COQ6, MITOCHONDRIAL"/>
    <property type="match status" value="1"/>
</dbReference>
<organism evidence="13 14">
    <name type="scientific">Metschnikowia aff. pulcherrima</name>
    <dbReference type="NCBI Taxonomy" id="2163413"/>
    <lineage>
        <taxon>Eukaryota</taxon>
        <taxon>Fungi</taxon>
        <taxon>Dikarya</taxon>
        <taxon>Ascomycota</taxon>
        <taxon>Saccharomycotina</taxon>
        <taxon>Pichiomycetes</taxon>
        <taxon>Metschnikowiaceae</taxon>
        <taxon>Metschnikowia</taxon>
    </lineage>
</organism>
<dbReference type="PANTHER" id="PTHR43876">
    <property type="entry name" value="UBIQUINONE BIOSYNTHESIS MONOOXYGENASE COQ6, MITOCHONDRIAL"/>
    <property type="match status" value="1"/>
</dbReference>
<evidence type="ECO:0000256" key="2">
    <source>
        <dbReference type="ARBA" id="ARBA00005349"/>
    </source>
</evidence>
<keyword evidence="6 11" id="KW-0274">FAD</keyword>
<dbReference type="GO" id="GO:0120538">
    <property type="term" value="F:2-methoxy-6-polyprenolphenol 4-hydroxylase activity"/>
    <property type="evidence" value="ECO:0007669"/>
    <property type="project" value="UniProtKB-EC"/>
</dbReference>
<dbReference type="EMBL" id="CP034461">
    <property type="protein sequence ID" value="QBM90890.1"/>
    <property type="molecule type" value="Genomic_DNA"/>
</dbReference>
<sequence>MLFSARMLATAARPILQDVVIVGGGPAGLSLMAALKNSPKTQHLSCTLIEGLDLAPVKQFAQMPPENYTNRIVSLTPKLVQFMQEKSGSWQFLHTDRVKFYDNMIAYDGQDSLARIHFDSSSPGSTSPEQLLIAAMCEIVNVQQSLLQKIDDLNEEFGEEDAVVVDKLRVAEISRQEGLDWPVVTLDSGVSYQARLLVGADGQNSPVRKYAEIESRGWSYDRFGVVGTLKLQFEDYRDVAWQRFLTTGPLAILPLAGDNATFVWSCTPELAELLLKVDDAIFPHLLNAAMTLDETDLKYYYQALEKNPLDASLVEDMAWRTLKMDERDLDENFPVPVMEVTPKSRARFPLKYLQADTYIAPRVALVGDAAHTVHPLAGQGLNMGQTDVALLLEALETGVDRGQDIGSTLVLEKYNATAWPANHALMGVCDKLHKVFSTNFAPLVLARGLGLKTLNAFDSVKNLMMLGVNGR</sequence>
<dbReference type="InterPro" id="IPR051205">
    <property type="entry name" value="UbiH/COQ6_monooxygenase"/>
</dbReference>
<dbReference type="HAMAP" id="MF_03193">
    <property type="entry name" value="COQ6_monooxygenase"/>
    <property type="match status" value="1"/>
</dbReference>
<evidence type="ECO:0000256" key="1">
    <source>
        <dbReference type="ARBA" id="ARBA00001974"/>
    </source>
</evidence>
<dbReference type="PRINTS" id="PR00420">
    <property type="entry name" value="RNGMNOXGNASE"/>
</dbReference>
<dbReference type="GO" id="GO:0106364">
    <property type="term" value="F:4-hydroxy-3-all-trans-polyprenylbenzoate oxygenase activity"/>
    <property type="evidence" value="ECO:0007669"/>
    <property type="project" value="UniProtKB-EC"/>
</dbReference>
<dbReference type="GO" id="GO:0031314">
    <property type="term" value="C:extrinsic component of mitochondrial inner membrane"/>
    <property type="evidence" value="ECO:0007669"/>
    <property type="project" value="UniProtKB-UniRule"/>
</dbReference>
<dbReference type="InterPro" id="IPR010971">
    <property type="entry name" value="UbiH/COQ6"/>
</dbReference>
<name>A0A4P6XTK9_9ASCO</name>
<evidence type="ECO:0000256" key="8">
    <source>
        <dbReference type="ARBA" id="ARBA00023033"/>
    </source>
</evidence>
<comment type="cofactor">
    <cofactor evidence="1 11">
        <name>FAD</name>
        <dbReference type="ChEBI" id="CHEBI:57692"/>
    </cofactor>
</comment>
<protein>
    <recommendedName>
        <fullName evidence="11">Ubiquinone biosynthesis monooxygenase COQ6, mitochondrial</fullName>
        <ecNumber evidence="11">1.14.15.45</ecNumber>
    </recommendedName>
    <alternativeName>
        <fullName evidence="11">2-methoxy-6-polyprenolphenol 4-hydroxylase</fullName>
        <ecNumber evidence="11">1.14.15.46</ecNumber>
    </alternativeName>
</protein>
<comment type="subcellular location">
    <subcellularLocation>
        <location evidence="11">Mitochondrion inner membrane</location>
        <topology evidence="11">Peripheral membrane protein</topology>
        <orientation evidence="11">Matrix side</orientation>
    </subcellularLocation>
</comment>
<evidence type="ECO:0000313" key="13">
    <source>
        <dbReference type="EMBL" id="QBM90890.1"/>
    </source>
</evidence>
<evidence type="ECO:0000256" key="10">
    <source>
        <dbReference type="ARBA" id="ARBA00023136"/>
    </source>
</evidence>
<dbReference type="InterPro" id="IPR036188">
    <property type="entry name" value="FAD/NAD-bd_sf"/>
</dbReference>
<keyword evidence="14" id="KW-1185">Reference proteome</keyword>
<gene>
    <name evidence="13" type="primary">MPUL0F04780</name>
    <name evidence="11" type="synonym">COQ6</name>
    <name evidence="13" type="ORF">METSCH_F04780</name>
</gene>
<dbReference type="InterPro" id="IPR000689">
    <property type="entry name" value="UbQ_mOase_COQ6"/>
</dbReference>
<dbReference type="PROSITE" id="PS01304">
    <property type="entry name" value="UBIH"/>
    <property type="match status" value="1"/>
</dbReference>
<keyword evidence="9 11" id="KW-0496">Mitochondrion</keyword>
<comment type="catalytic activity">
    <reaction evidence="11">
        <text>a 4-hydroxy-3-(all-trans-polyprenyl)benzoate + 2 reduced [2Fe-2S]-[ferredoxin] + O2 + 2 H(+) = a 3,4-dihydroxy-5-(all-trans-polyprenyl)benzoate + 2 oxidized [2Fe-2S]-[ferredoxin] + H2O</text>
        <dbReference type="Rhea" id="RHEA:81195"/>
        <dbReference type="Rhea" id="RHEA-COMP:9514"/>
        <dbReference type="Rhea" id="RHEA-COMP:10000"/>
        <dbReference type="Rhea" id="RHEA-COMP:10001"/>
        <dbReference type="Rhea" id="RHEA-COMP:10930"/>
        <dbReference type="ChEBI" id="CHEBI:15377"/>
        <dbReference type="ChEBI" id="CHEBI:15378"/>
        <dbReference type="ChEBI" id="CHEBI:15379"/>
        <dbReference type="ChEBI" id="CHEBI:33737"/>
        <dbReference type="ChEBI" id="CHEBI:33738"/>
        <dbReference type="ChEBI" id="CHEBI:64694"/>
        <dbReference type="ChEBI" id="CHEBI:78396"/>
        <dbReference type="EC" id="1.14.15.45"/>
    </reaction>
</comment>
<dbReference type="InterPro" id="IPR002938">
    <property type="entry name" value="FAD-bd"/>
</dbReference>
<dbReference type="SUPFAM" id="SSF51905">
    <property type="entry name" value="FAD/NAD(P)-binding domain"/>
    <property type="match status" value="1"/>
</dbReference>
<comment type="pathway">
    <text evidence="11">Cofactor biosynthesis; ubiquinone biosynthesis.</text>
</comment>
<dbReference type="Pfam" id="PF01494">
    <property type="entry name" value="FAD_binding_3"/>
    <property type="match status" value="1"/>
</dbReference>
<comment type="similarity">
    <text evidence="2 11">Belongs to the UbiH/COQ6 family.</text>
</comment>
<evidence type="ECO:0000256" key="11">
    <source>
        <dbReference type="HAMAP-Rule" id="MF_03193"/>
    </source>
</evidence>
<dbReference type="STRING" id="2163413.A0A4P6XTK9"/>
<evidence type="ECO:0000259" key="12">
    <source>
        <dbReference type="Pfam" id="PF01494"/>
    </source>
</evidence>
<dbReference type="AlphaFoldDB" id="A0A4P6XTK9"/>
<keyword evidence="4 11" id="KW-0831">Ubiquinone biosynthesis</keyword>
<dbReference type="UniPathway" id="UPA00232"/>
<dbReference type="InterPro" id="IPR018168">
    <property type="entry name" value="Ubi_Hdrlase_CS"/>
</dbReference>
<evidence type="ECO:0000256" key="6">
    <source>
        <dbReference type="ARBA" id="ARBA00022827"/>
    </source>
</evidence>
<keyword evidence="5 11" id="KW-0999">Mitochondrion inner membrane</keyword>
<keyword evidence="8 11" id="KW-0503">Monooxygenase</keyword>
<dbReference type="EC" id="1.14.15.45" evidence="11"/>
<evidence type="ECO:0000256" key="4">
    <source>
        <dbReference type="ARBA" id="ARBA00022688"/>
    </source>
</evidence>
<evidence type="ECO:0000256" key="3">
    <source>
        <dbReference type="ARBA" id="ARBA00022630"/>
    </source>
</evidence>
<dbReference type="GO" id="GO:0071949">
    <property type="term" value="F:FAD binding"/>
    <property type="evidence" value="ECO:0007669"/>
    <property type="project" value="InterPro"/>
</dbReference>
<dbReference type="Gene3D" id="3.50.50.60">
    <property type="entry name" value="FAD/NAD(P)-binding domain"/>
    <property type="match status" value="2"/>
</dbReference>
<dbReference type="Proteomes" id="UP000292447">
    <property type="component" value="Chromosome VI"/>
</dbReference>
<evidence type="ECO:0000313" key="14">
    <source>
        <dbReference type="Proteomes" id="UP000292447"/>
    </source>
</evidence>
<evidence type="ECO:0000256" key="9">
    <source>
        <dbReference type="ARBA" id="ARBA00023128"/>
    </source>
</evidence>
<comment type="catalytic activity">
    <reaction evidence="11">
        <text>a 2-methoxy-6-(all-trans-polyprenyl)phenol + 2 reduced [2Fe-2S]-[ferredoxin] + O2 + 2 H(+) = a 2-methoxy-6-(all-trans-polyprenyl)benzene-1,4-diol + 2 oxidized [2Fe-2S]-[ferredoxin] + H2O</text>
        <dbReference type="Rhea" id="RHEA:81183"/>
        <dbReference type="Rhea" id="RHEA-COMP:9551"/>
        <dbReference type="Rhea" id="RHEA-COMP:10000"/>
        <dbReference type="Rhea" id="RHEA-COMP:10001"/>
        <dbReference type="Rhea" id="RHEA-COMP:10858"/>
        <dbReference type="ChEBI" id="CHEBI:15377"/>
        <dbReference type="ChEBI" id="CHEBI:15378"/>
        <dbReference type="ChEBI" id="CHEBI:15379"/>
        <dbReference type="ChEBI" id="CHEBI:33737"/>
        <dbReference type="ChEBI" id="CHEBI:33738"/>
        <dbReference type="ChEBI" id="CHEBI:62731"/>
        <dbReference type="ChEBI" id="CHEBI:84166"/>
        <dbReference type="EC" id="1.14.15.46"/>
    </reaction>
</comment>
<keyword evidence="7 11" id="KW-0560">Oxidoreductase</keyword>
<comment type="function">
    <text evidence="11">FAD-dependent monooxygenase required for two non-consecutive steps during ubiquinone biosynthesis. Required for the C5-ring hydroxylation during ubiquinone biosynthesis by catalyzing the hydroxylation of 4-hydroxy-3-(all-trans-polyprenyl)benzoic acid to 3,4-dihydroxy-5-(all-trans-polyprenyl)benzoic acid. Also acts downstream of coq4, for the C1-hydroxylation during ubiquinone biosynthesis by catalyzing the hydroxylation of 2-methoxy-6-(all-trans-polyprenyl)phenol to 2-methoxy-6-(all-trans-polyprenyl)benzene-1,4-diol. The electrons required for the hydroxylation reaction are funneled indirectly to coq6 from NADPH via a ferredoxin/ferredoxin reductase system.</text>
</comment>
<keyword evidence="13" id="KW-0830">Ubiquinone</keyword>
<evidence type="ECO:0000256" key="7">
    <source>
        <dbReference type="ARBA" id="ARBA00023002"/>
    </source>
</evidence>
<keyword evidence="10 11" id="KW-0472">Membrane</keyword>
<proteinExistence type="inferred from homology"/>
<reference evidence="14" key="1">
    <citation type="submission" date="2019-03" db="EMBL/GenBank/DDBJ databases">
        <title>Snf2 controls pulcherriminic acid biosynthesis and connects pigmentation and antifungal activity of the yeast Metschnikowia pulcherrima.</title>
        <authorList>
            <person name="Gore-Lloyd D."/>
            <person name="Sumann I."/>
            <person name="Brachmann A.O."/>
            <person name="Schneeberger K."/>
            <person name="Ortiz-Merino R.A."/>
            <person name="Moreno-Beltran M."/>
            <person name="Schlaefli M."/>
            <person name="Kirner P."/>
            <person name="Santos Kron A."/>
            <person name="Wolfe K.H."/>
            <person name="Piel J."/>
            <person name="Ahrens C.H."/>
            <person name="Henk D."/>
            <person name="Freimoser F.M."/>
        </authorList>
    </citation>
    <scope>NUCLEOTIDE SEQUENCE [LARGE SCALE GENOMIC DNA]</scope>
    <source>
        <strain evidence="14">APC 1.2</strain>
    </source>
</reference>
<keyword evidence="3 11" id="KW-0285">Flavoprotein</keyword>
<dbReference type="EC" id="1.14.15.46" evidence="11"/>
<accession>A0A4P6XTK9</accession>
<comment type="subunit">
    <text evidence="11">Component of a multi-subunit COQ enzyme complex, composed of at least COQ3, COQ4, COQ5, COQ6, COQ7 and COQ9.</text>
</comment>
<evidence type="ECO:0000256" key="5">
    <source>
        <dbReference type="ARBA" id="ARBA00022792"/>
    </source>
</evidence>
<dbReference type="FunFam" id="3.50.50.60:FF:000021">
    <property type="entry name" value="Ubiquinone biosynthesis monooxygenase COQ6"/>
    <property type="match status" value="1"/>
</dbReference>
<feature type="domain" description="FAD-binding" evidence="12">
    <location>
        <begin position="192"/>
        <end position="397"/>
    </location>
</feature>